<name>A0A397VZA0_9GLOM</name>
<reference evidence="2 3" key="1">
    <citation type="submission" date="2018-06" db="EMBL/GenBank/DDBJ databases">
        <title>Comparative genomics reveals the genomic features of Rhizophagus irregularis, R. cerebriforme, R. diaphanum and Gigaspora rosea, and their symbiotic lifestyle signature.</title>
        <authorList>
            <person name="Morin E."/>
            <person name="San Clemente H."/>
            <person name="Chen E.C.H."/>
            <person name="De La Providencia I."/>
            <person name="Hainaut M."/>
            <person name="Kuo A."/>
            <person name="Kohler A."/>
            <person name="Murat C."/>
            <person name="Tang N."/>
            <person name="Roy S."/>
            <person name="Loubradou J."/>
            <person name="Henrissat B."/>
            <person name="Grigoriev I.V."/>
            <person name="Corradi N."/>
            <person name="Roux C."/>
            <person name="Martin F.M."/>
        </authorList>
    </citation>
    <scope>NUCLEOTIDE SEQUENCE [LARGE SCALE GENOMIC DNA]</scope>
    <source>
        <strain evidence="2 3">DAOM 194757</strain>
    </source>
</reference>
<evidence type="ECO:0000313" key="2">
    <source>
        <dbReference type="EMBL" id="RIB27152.1"/>
    </source>
</evidence>
<dbReference type="EMBL" id="QKWP01000109">
    <property type="protein sequence ID" value="RIB27152.1"/>
    <property type="molecule type" value="Genomic_DNA"/>
</dbReference>
<dbReference type="AlphaFoldDB" id="A0A397VZA0"/>
<dbReference type="STRING" id="44941.A0A397VZA0"/>
<accession>A0A397VZA0</accession>
<sequence>MDLYYNYQSRVPATRSYQYPKKSIRQTNKSQQWKAQGKPQNYKISQEVFQKRPWCSYCNLKGHTVSTCSAVRKLDEKCTMLLRTLNSEQIEVVQEMINKNFSDDIDAEQIPEILKLILDLVEKMLKDKKKVEEIAPLLSYNKNRNARRKIVVPKVQPEKPQYKKKLVNINQCEVYSVKEKNEKIAFDYDLLGPVRNQIKNVPRKHSSKDLAKKNTPRKVEVERKEHKASTIISENKSPKSLIPTSEILSIKSQYGNLATEDRYSSVQNWALDEKLESGIVRDKNKAVRVKKYRPEVSSWYQRLAEEGIIEGDSKAQARLELCCEDASVLAKNSNISSKKANHKTFTNYQKSQIINDVEGSFQVRHCYEPEKVNDYNSFSFSDRKQKNNNGAHEGDRIDNLEHNYSNKYSFEKLLMQDIKEESVKNFLSNKKPLGGKLDARYSCYLKKTRVEINKPKAFTYFMKSRIGIEADVYQALIQHKKSSSHGAFMLGYCYEYEIGVEKDKNEAFMHYQKIDENE</sequence>
<proteinExistence type="predicted"/>
<protein>
    <submittedName>
        <fullName evidence="2">Uncharacterized protein</fullName>
    </submittedName>
</protein>
<dbReference type="InterPro" id="IPR011990">
    <property type="entry name" value="TPR-like_helical_dom_sf"/>
</dbReference>
<evidence type="ECO:0000256" key="1">
    <source>
        <dbReference type="SAM" id="MobiDB-lite"/>
    </source>
</evidence>
<keyword evidence="3" id="KW-1185">Reference proteome</keyword>
<dbReference type="SUPFAM" id="SSF81901">
    <property type="entry name" value="HCP-like"/>
    <property type="match status" value="1"/>
</dbReference>
<evidence type="ECO:0000313" key="3">
    <source>
        <dbReference type="Proteomes" id="UP000266673"/>
    </source>
</evidence>
<dbReference type="Gene3D" id="1.25.40.10">
    <property type="entry name" value="Tetratricopeptide repeat domain"/>
    <property type="match status" value="1"/>
</dbReference>
<organism evidence="2 3">
    <name type="scientific">Gigaspora rosea</name>
    <dbReference type="NCBI Taxonomy" id="44941"/>
    <lineage>
        <taxon>Eukaryota</taxon>
        <taxon>Fungi</taxon>
        <taxon>Fungi incertae sedis</taxon>
        <taxon>Mucoromycota</taxon>
        <taxon>Glomeromycotina</taxon>
        <taxon>Glomeromycetes</taxon>
        <taxon>Diversisporales</taxon>
        <taxon>Gigasporaceae</taxon>
        <taxon>Gigaspora</taxon>
    </lineage>
</organism>
<comment type="caution">
    <text evidence="2">The sequence shown here is derived from an EMBL/GenBank/DDBJ whole genome shotgun (WGS) entry which is preliminary data.</text>
</comment>
<dbReference type="Proteomes" id="UP000266673">
    <property type="component" value="Unassembled WGS sequence"/>
</dbReference>
<gene>
    <name evidence="2" type="ORF">C2G38_2161338</name>
</gene>
<dbReference type="OrthoDB" id="10636713at2759"/>
<feature type="compositionally biased region" description="Basic and acidic residues" evidence="1">
    <location>
        <begin position="207"/>
        <end position="228"/>
    </location>
</feature>
<feature type="region of interest" description="Disordered" evidence="1">
    <location>
        <begin position="202"/>
        <end position="229"/>
    </location>
</feature>